<keyword evidence="3" id="KW-1185">Reference proteome</keyword>
<sequence length="209" mass="21632">MARVRPVQGVSRVGNGCREWARAGGGEAGESHRGCRNSHVGARNFKGVAATPGFTVGSSTSAPPATALRPPRAPFGISRGSAAIARDSGDRPRLPSTAPASALVAQSVLSRKKMVEVETASMPTHSYSQAEETSAIPACGADMDATISKADITGAGTNLQPVGSIGAGRLKSNFVSGVLLVQKPIVFLNGEETDLWKMYKFTAVEALKP</sequence>
<dbReference type="EMBL" id="NMUH01000112">
    <property type="protein sequence ID" value="MQL71873.1"/>
    <property type="molecule type" value="Genomic_DNA"/>
</dbReference>
<feature type="region of interest" description="Disordered" evidence="1">
    <location>
        <begin position="55"/>
        <end position="78"/>
    </location>
</feature>
<proteinExistence type="predicted"/>
<protein>
    <submittedName>
        <fullName evidence="2">Uncharacterized protein</fullName>
    </submittedName>
</protein>
<evidence type="ECO:0000313" key="3">
    <source>
        <dbReference type="Proteomes" id="UP000652761"/>
    </source>
</evidence>
<evidence type="ECO:0000256" key="1">
    <source>
        <dbReference type="SAM" id="MobiDB-lite"/>
    </source>
</evidence>
<accession>A0A843TR02</accession>
<evidence type="ECO:0000313" key="2">
    <source>
        <dbReference type="EMBL" id="MQL71873.1"/>
    </source>
</evidence>
<reference evidence="2" key="1">
    <citation type="submission" date="2017-07" db="EMBL/GenBank/DDBJ databases">
        <title>Taro Niue Genome Assembly and Annotation.</title>
        <authorList>
            <person name="Atibalentja N."/>
            <person name="Keating K."/>
            <person name="Fields C.J."/>
        </authorList>
    </citation>
    <scope>NUCLEOTIDE SEQUENCE</scope>
    <source>
        <strain evidence="2">Niue_2</strain>
        <tissue evidence="2">Leaf</tissue>
    </source>
</reference>
<organism evidence="2 3">
    <name type="scientific">Colocasia esculenta</name>
    <name type="common">Wild taro</name>
    <name type="synonym">Arum esculentum</name>
    <dbReference type="NCBI Taxonomy" id="4460"/>
    <lineage>
        <taxon>Eukaryota</taxon>
        <taxon>Viridiplantae</taxon>
        <taxon>Streptophyta</taxon>
        <taxon>Embryophyta</taxon>
        <taxon>Tracheophyta</taxon>
        <taxon>Spermatophyta</taxon>
        <taxon>Magnoliopsida</taxon>
        <taxon>Liliopsida</taxon>
        <taxon>Araceae</taxon>
        <taxon>Aroideae</taxon>
        <taxon>Colocasieae</taxon>
        <taxon>Colocasia</taxon>
    </lineage>
</organism>
<feature type="compositionally biased region" description="Low complexity" evidence="1">
    <location>
        <begin position="58"/>
        <end position="70"/>
    </location>
</feature>
<name>A0A843TR02_COLES</name>
<dbReference type="Proteomes" id="UP000652761">
    <property type="component" value="Unassembled WGS sequence"/>
</dbReference>
<dbReference type="AlphaFoldDB" id="A0A843TR02"/>
<gene>
    <name evidence="2" type="ORF">Taro_004193</name>
</gene>
<comment type="caution">
    <text evidence="2">The sequence shown here is derived from an EMBL/GenBank/DDBJ whole genome shotgun (WGS) entry which is preliminary data.</text>
</comment>